<sequence>MSTTTVRPDSPEPTKKLGALGVLMPGVAQIAPAFNLFFTTAVMASLAGPSVPLVFLISMVGMLATALSLAQFSSVYPSAGSFVTYISRALGVRVATAIGVITIVGYMVTFGGLYIFAGQYIVANVFGITATGVGTNLLTVGITLAYGVIVTVPVIVGLQFGVRVTVVLYLIEVAVIVVISLAVVLQGGAEGLSAAPFTWPTGTEATNVFITFGLAVVAFGGFEASAPLAEETDNPRRNVPIGLVGSVLISGFLYVLGSYAVVSAFGVSKVAEFAKDPNPFATATVRFLHVSSSFAVPFLVAVFLVSLTSSYISANTQTARVLFAGARGRLWPAALDRLHPRFGTPWVAAVAFVVPSLVLGCVMQFADPGDAGSVLPTLGIFGVVVMYFVTNLALIVEFFKLRRNGVAKNPVLWIVVPIIGMLVLLIPVWGNLRPGQGGAFDLMPLLSILLIAVGVVYTIVLAVTRPQVLAAAPALLEGAEAIEGDPVPPVASQRA</sequence>
<evidence type="ECO:0000256" key="2">
    <source>
        <dbReference type="ARBA" id="ARBA00022475"/>
    </source>
</evidence>
<feature type="transmembrane region" description="Helical" evidence="6">
    <location>
        <begin position="208"/>
        <end position="229"/>
    </location>
</feature>
<feature type="transmembrane region" description="Helical" evidence="6">
    <location>
        <begin position="442"/>
        <end position="463"/>
    </location>
</feature>
<feature type="transmembrane region" description="Helical" evidence="6">
    <location>
        <begin position="137"/>
        <end position="160"/>
    </location>
</feature>
<protein>
    <submittedName>
        <fullName evidence="7">APA family basic amino acid/polyamine antiporter</fullName>
    </submittedName>
</protein>
<comment type="subcellular location">
    <subcellularLocation>
        <location evidence="1">Cell membrane</location>
        <topology evidence="1">Multi-pass membrane protein</topology>
    </subcellularLocation>
</comment>
<dbReference type="GO" id="GO:0022857">
    <property type="term" value="F:transmembrane transporter activity"/>
    <property type="evidence" value="ECO:0007669"/>
    <property type="project" value="InterPro"/>
</dbReference>
<evidence type="ECO:0000256" key="6">
    <source>
        <dbReference type="SAM" id="Phobius"/>
    </source>
</evidence>
<dbReference type="InterPro" id="IPR050367">
    <property type="entry name" value="APC_superfamily"/>
</dbReference>
<dbReference type="PIRSF" id="PIRSF006060">
    <property type="entry name" value="AA_transporter"/>
    <property type="match status" value="1"/>
</dbReference>
<evidence type="ECO:0000256" key="3">
    <source>
        <dbReference type="ARBA" id="ARBA00022692"/>
    </source>
</evidence>
<comment type="caution">
    <text evidence="7">The sequence shown here is derived from an EMBL/GenBank/DDBJ whole genome shotgun (WGS) entry which is preliminary data.</text>
</comment>
<keyword evidence="5 6" id="KW-0472">Membrane</keyword>
<reference evidence="7 8" key="1">
    <citation type="submission" date="2019-03" db="EMBL/GenBank/DDBJ databases">
        <title>Genomic Encyclopedia of Archaeal and Bacterial Type Strains, Phase II (KMG-II): from individual species to whole genera.</title>
        <authorList>
            <person name="Goeker M."/>
        </authorList>
    </citation>
    <scope>NUCLEOTIDE SEQUENCE [LARGE SCALE GENOMIC DNA]</scope>
    <source>
        <strain evidence="7 8">DSM 24782</strain>
    </source>
</reference>
<evidence type="ECO:0000256" key="1">
    <source>
        <dbReference type="ARBA" id="ARBA00004651"/>
    </source>
</evidence>
<name>A0A4R7FLI3_9MICO</name>
<dbReference type="Gene3D" id="1.20.1740.10">
    <property type="entry name" value="Amino acid/polyamine transporter I"/>
    <property type="match status" value="1"/>
</dbReference>
<dbReference type="RefSeq" id="WP_133766337.1">
    <property type="nucleotide sequence ID" value="NZ_BAAARP010000002.1"/>
</dbReference>
<dbReference type="Pfam" id="PF13520">
    <property type="entry name" value="AA_permease_2"/>
    <property type="match status" value="1"/>
</dbReference>
<gene>
    <name evidence="7" type="ORF">CLV52_2184</name>
</gene>
<evidence type="ECO:0000256" key="5">
    <source>
        <dbReference type="ARBA" id="ARBA00023136"/>
    </source>
</evidence>
<proteinExistence type="predicted"/>
<feature type="transmembrane region" description="Helical" evidence="6">
    <location>
        <begin position="378"/>
        <end position="399"/>
    </location>
</feature>
<dbReference type="EMBL" id="SOAM01000002">
    <property type="protein sequence ID" value="TDS77243.1"/>
    <property type="molecule type" value="Genomic_DNA"/>
</dbReference>
<feature type="transmembrane region" description="Helical" evidence="6">
    <location>
        <begin position="346"/>
        <end position="366"/>
    </location>
</feature>
<keyword evidence="4 6" id="KW-1133">Transmembrane helix</keyword>
<feature type="transmembrane region" description="Helical" evidence="6">
    <location>
        <begin position="287"/>
        <end position="307"/>
    </location>
</feature>
<keyword evidence="2" id="KW-1003">Cell membrane</keyword>
<evidence type="ECO:0000313" key="8">
    <source>
        <dbReference type="Proteomes" id="UP000295344"/>
    </source>
</evidence>
<feature type="transmembrane region" description="Helical" evidence="6">
    <location>
        <begin position="167"/>
        <end position="188"/>
    </location>
</feature>
<evidence type="ECO:0000313" key="7">
    <source>
        <dbReference type="EMBL" id="TDS77243.1"/>
    </source>
</evidence>
<evidence type="ECO:0000256" key="4">
    <source>
        <dbReference type="ARBA" id="ARBA00022989"/>
    </source>
</evidence>
<keyword evidence="8" id="KW-1185">Reference proteome</keyword>
<keyword evidence="3 6" id="KW-0812">Transmembrane</keyword>
<organism evidence="7 8">
    <name type="scientific">Amnibacterium kyonggiense</name>
    <dbReference type="NCBI Taxonomy" id="595671"/>
    <lineage>
        <taxon>Bacteria</taxon>
        <taxon>Bacillati</taxon>
        <taxon>Actinomycetota</taxon>
        <taxon>Actinomycetes</taxon>
        <taxon>Micrococcales</taxon>
        <taxon>Microbacteriaceae</taxon>
        <taxon>Amnibacterium</taxon>
    </lineage>
</organism>
<dbReference type="Proteomes" id="UP000295344">
    <property type="component" value="Unassembled WGS sequence"/>
</dbReference>
<dbReference type="PANTHER" id="PTHR42770">
    <property type="entry name" value="AMINO ACID TRANSPORTER-RELATED"/>
    <property type="match status" value="1"/>
</dbReference>
<feature type="transmembrane region" description="Helical" evidence="6">
    <location>
        <begin position="241"/>
        <end position="267"/>
    </location>
</feature>
<feature type="transmembrane region" description="Helical" evidence="6">
    <location>
        <begin position="90"/>
        <end position="117"/>
    </location>
</feature>
<dbReference type="AlphaFoldDB" id="A0A4R7FLI3"/>
<dbReference type="OrthoDB" id="137613at2"/>
<dbReference type="GO" id="GO:0005886">
    <property type="term" value="C:plasma membrane"/>
    <property type="evidence" value="ECO:0007669"/>
    <property type="project" value="UniProtKB-SubCell"/>
</dbReference>
<feature type="transmembrane region" description="Helical" evidence="6">
    <location>
        <begin position="50"/>
        <end position="70"/>
    </location>
</feature>
<feature type="transmembrane region" description="Helical" evidence="6">
    <location>
        <begin position="17"/>
        <end position="38"/>
    </location>
</feature>
<dbReference type="InterPro" id="IPR002293">
    <property type="entry name" value="AA/rel_permease1"/>
</dbReference>
<dbReference type="PANTHER" id="PTHR42770:SF7">
    <property type="entry name" value="MEMBRANE PROTEIN"/>
    <property type="match status" value="1"/>
</dbReference>
<accession>A0A4R7FLI3</accession>
<feature type="transmembrane region" description="Helical" evidence="6">
    <location>
        <begin position="411"/>
        <end position="430"/>
    </location>
</feature>